<dbReference type="RefSeq" id="WP_183277366.1">
    <property type="nucleotide sequence ID" value="NZ_BLZR01000001.1"/>
</dbReference>
<evidence type="ECO:0000313" key="1">
    <source>
        <dbReference type="EMBL" id="GFP75897.1"/>
    </source>
</evidence>
<dbReference type="Proteomes" id="UP000580568">
    <property type="component" value="Unassembled WGS sequence"/>
</dbReference>
<comment type="caution">
    <text evidence="1">The sequence shown here is derived from an EMBL/GenBank/DDBJ whole genome shotgun (WGS) entry which is preliminary data.</text>
</comment>
<dbReference type="AlphaFoldDB" id="A0A6V8SFC5"/>
<proteinExistence type="predicted"/>
<name>A0A6V8SFC5_9CLOT</name>
<dbReference type="EMBL" id="BLZR01000001">
    <property type="protein sequence ID" value="GFP75897.1"/>
    <property type="molecule type" value="Genomic_DNA"/>
</dbReference>
<evidence type="ECO:0000313" key="2">
    <source>
        <dbReference type="Proteomes" id="UP000580568"/>
    </source>
</evidence>
<keyword evidence="2" id="KW-1185">Reference proteome</keyword>
<gene>
    <name evidence="1" type="ORF">bsdtw1_01989</name>
</gene>
<organism evidence="1 2">
    <name type="scientific">Clostridium fungisolvens</name>
    <dbReference type="NCBI Taxonomy" id="1604897"/>
    <lineage>
        <taxon>Bacteria</taxon>
        <taxon>Bacillati</taxon>
        <taxon>Bacillota</taxon>
        <taxon>Clostridia</taxon>
        <taxon>Eubacteriales</taxon>
        <taxon>Clostridiaceae</taxon>
        <taxon>Clostridium</taxon>
    </lineage>
</organism>
<sequence>MNTNGNLADELCDIFPNKVCDNCGKCLENEGVDLKAIKIEDIARNVDENDFVEEELIELDEDNYDDLDLDGVDDESDEVIYEDEEYEDAWDHIEYIDDLQDILDDDISIQKLTEEVYPGLIKIKRRE</sequence>
<accession>A0A6V8SFC5</accession>
<protein>
    <submittedName>
        <fullName evidence="1">Uncharacterized protein</fullName>
    </submittedName>
</protein>
<reference evidence="1 2" key="1">
    <citation type="submission" date="2020-07" db="EMBL/GenBank/DDBJ databases">
        <title>A new beta-1,3-glucan-decomposing anaerobic bacterium isolated from anoxic soil subjected to biological soil disinfestation.</title>
        <authorList>
            <person name="Ueki A."/>
            <person name="Tonouchi A."/>
        </authorList>
    </citation>
    <scope>NUCLEOTIDE SEQUENCE [LARGE SCALE GENOMIC DNA]</scope>
    <source>
        <strain evidence="1 2">TW1</strain>
    </source>
</reference>